<dbReference type="GO" id="GO:0005737">
    <property type="term" value="C:cytoplasm"/>
    <property type="evidence" value="ECO:0007669"/>
    <property type="project" value="InterPro"/>
</dbReference>
<keyword evidence="8" id="KW-0808">Transferase</keyword>
<dbReference type="PANTHER" id="PTHR42709:SF6">
    <property type="entry name" value="UNDECAPRENYL PHOSPHATE TRANSPORTER A"/>
    <property type="match status" value="1"/>
</dbReference>
<keyword evidence="4 6" id="KW-1133">Transmembrane helix</keyword>
<dbReference type="EMBL" id="WOXT01000004">
    <property type="protein sequence ID" value="MUV15241.1"/>
    <property type="molecule type" value="Genomic_DNA"/>
</dbReference>
<dbReference type="InterPro" id="IPR001763">
    <property type="entry name" value="Rhodanese-like_dom"/>
</dbReference>
<evidence type="ECO:0000259" key="7">
    <source>
        <dbReference type="PROSITE" id="PS50206"/>
    </source>
</evidence>
<accession>A0A7C9LHY0</accession>
<dbReference type="GO" id="GO:0004792">
    <property type="term" value="F:thiosulfate-cyanide sulfurtransferase activity"/>
    <property type="evidence" value="ECO:0007669"/>
    <property type="project" value="InterPro"/>
</dbReference>
<dbReference type="InterPro" id="IPR036873">
    <property type="entry name" value="Rhodanese-like_dom_sf"/>
</dbReference>
<evidence type="ECO:0000256" key="5">
    <source>
        <dbReference type="ARBA" id="ARBA00023136"/>
    </source>
</evidence>
<feature type="transmembrane region" description="Helical" evidence="6">
    <location>
        <begin position="172"/>
        <end position="192"/>
    </location>
</feature>
<evidence type="ECO:0000256" key="4">
    <source>
        <dbReference type="ARBA" id="ARBA00022989"/>
    </source>
</evidence>
<feature type="transmembrane region" description="Helical" evidence="6">
    <location>
        <begin position="135"/>
        <end position="157"/>
    </location>
</feature>
<dbReference type="SMART" id="SM00450">
    <property type="entry name" value="RHOD"/>
    <property type="match status" value="1"/>
</dbReference>
<keyword evidence="5 6" id="KW-0472">Membrane</keyword>
<evidence type="ECO:0000256" key="1">
    <source>
        <dbReference type="ARBA" id="ARBA00004651"/>
    </source>
</evidence>
<dbReference type="RefSeq" id="WP_156642780.1">
    <property type="nucleotide sequence ID" value="NZ_WOXT01000004.1"/>
</dbReference>
<reference evidence="8 9" key="1">
    <citation type="submission" date="2019-12" db="EMBL/GenBank/DDBJ databases">
        <authorList>
            <person name="Xu J."/>
        </authorList>
    </citation>
    <scope>NUCLEOTIDE SEQUENCE [LARGE SCALE GENOMIC DNA]</scope>
    <source>
        <strain evidence="8 9">HX-5-24</strain>
    </source>
</reference>
<keyword evidence="2" id="KW-1003">Cell membrane</keyword>
<dbReference type="Proteomes" id="UP000479692">
    <property type="component" value="Unassembled WGS sequence"/>
</dbReference>
<comment type="subcellular location">
    <subcellularLocation>
        <location evidence="1">Cell membrane</location>
        <topology evidence="1">Multi-pass membrane protein</topology>
    </subcellularLocation>
</comment>
<evidence type="ECO:0000313" key="8">
    <source>
        <dbReference type="EMBL" id="MUV15241.1"/>
    </source>
</evidence>
<gene>
    <name evidence="8" type="ORF">GN331_13630</name>
</gene>
<dbReference type="PANTHER" id="PTHR42709">
    <property type="entry name" value="ALKALINE PHOSPHATASE LIKE PROTEIN"/>
    <property type="match status" value="1"/>
</dbReference>
<name>A0A7C9LHY0_9GAMM</name>
<feature type="domain" description="Rhodanese" evidence="7">
    <location>
        <begin position="217"/>
        <end position="304"/>
    </location>
</feature>
<evidence type="ECO:0000256" key="6">
    <source>
        <dbReference type="SAM" id="Phobius"/>
    </source>
</evidence>
<dbReference type="InterPro" id="IPR051311">
    <property type="entry name" value="DedA_domain"/>
</dbReference>
<dbReference type="GO" id="GO:0005886">
    <property type="term" value="C:plasma membrane"/>
    <property type="evidence" value="ECO:0007669"/>
    <property type="project" value="UniProtKB-SubCell"/>
</dbReference>
<evidence type="ECO:0000313" key="9">
    <source>
        <dbReference type="Proteomes" id="UP000479692"/>
    </source>
</evidence>
<proteinExistence type="predicted"/>
<dbReference type="Pfam" id="PF00581">
    <property type="entry name" value="Rhodanese"/>
    <property type="match status" value="1"/>
</dbReference>
<sequence length="307" mass="33050">MEVMLHLIATWGLLVVFASVLLDQGGIPVPAYPLIIVTTAVAIHNDESTFAIFLVATLAAVLADWAWFLGGRRFGNTLVRLMCKLSLSPDSCVMRTRGVYGRWGPASLIVAKFVPGFAAVATTLAGQTGTKTRTFLFYDAIGAALWAGGAVVLGIVFEDAVEDVLLALENLGHLAVPVLLGLIAAFIAWKWWRRRRFLRALRMARISPAELDALIASGSSPLILDVRDATQRENTGWIPGAMLVRTPDEAHPSPQGEVIVYCDCPNEISAAVLAHALRARGFHKVRPLAGGFDAWRAEGRAIEGGLS</sequence>
<feature type="transmembrane region" description="Helical" evidence="6">
    <location>
        <begin position="49"/>
        <end position="70"/>
    </location>
</feature>
<organism evidence="8 9">
    <name type="scientific">Noviluteimonas gilva</name>
    <dbReference type="NCBI Taxonomy" id="2682097"/>
    <lineage>
        <taxon>Bacteria</taxon>
        <taxon>Pseudomonadati</taxon>
        <taxon>Pseudomonadota</taxon>
        <taxon>Gammaproteobacteria</taxon>
        <taxon>Lysobacterales</taxon>
        <taxon>Lysobacteraceae</taxon>
        <taxon>Noviluteimonas</taxon>
    </lineage>
</organism>
<dbReference type="AlphaFoldDB" id="A0A7C9LHY0"/>
<evidence type="ECO:0000256" key="2">
    <source>
        <dbReference type="ARBA" id="ARBA00022475"/>
    </source>
</evidence>
<dbReference type="SUPFAM" id="SSF52821">
    <property type="entry name" value="Rhodanese/Cell cycle control phosphatase"/>
    <property type="match status" value="1"/>
</dbReference>
<evidence type="ECO:0000256" key="3">
    <source>
        <dbReference type="ARBA" id="ARBA00022692"/>
    </source>
</evidence>
<protein>
    <submittedName>
        <fullName evidence="8">Sulfurtransferase</fullName>
    </submittedName>
</protein>
<keyword evidence="9" id="KW-1185">Reference proteome</keyword>
<comment type="caution">
    <text evidence="8">The sequence shown here is derived from an EMBL/GenBank/DDBJ whole genome shotgun (WGS) entry which is preliminary data.</text>
</comment>
<keyword evidence="3 6" id="KW-0812">Transmembrane</keyword>
<dbReference type="Gene3D" id="3.40.250.10">
    <property type="entry name" value="Rhodanese-like domain"/>
    <property type="match status" value="1"/>
</dbReference>
<dbReference type="PROSITE" id="PS50206">
    <property type="entry name" value="RHODANESE_3"/>
    <property type="match status" value="1"/>
</dbReference>
<dbReference type="CDD" id="cd01444">
    <property type="entry name" value="GlpE_ST"/>
    <property type="match status" value="1"/>
</dbReference>
<dbReference type="Pfam" id="PF09335">
    <property type="entry name" value="VTT_dom"/>
    <property type="match status" value="1"/>
</dbReference>
<dbReference type="InterPro" id="IPR032816">
    <property type="entry name" value="VTT_dom"/>
</dbReference>
<dbReference type="InterPro" id="IPR023695">
    <property type="entry name" value="Thiosulf_sulfurTrfase"/>
</dbReference>